<comment type="caution">
    <text evidence="8">The sequence shown here is derived from an EMBL/GenBank/DDBJ whole genome shotgun (WGS) entry which is preliminary data.</text>
</comment>
<evidence type="ECO:0000256" key="4">
    <source>
        <dbReference type="ARBA" id="ARBA00022825"/>
    </source>
</evidence>
<evidence type="ECO:0000256" key="2">
    <source>
        <dbReference type="ARBA" id="ARBA00022670"/>
    </source>
</evidence>
<keyword evidence="4 5" id="KW-0720">Serine protease</keyword>
<keyword evidence="9" id="KW-1185">Reference proteome</keyword>
<evidence type="ECO:0000313" key="8">
    <source>
        <dbReference type="EMBL" id="MXV53198.1"/>
    </source>
</evidence>
<dbReference type="PROSITE" id="PS51892">
    <property type="entry name" value="SUBTILASE"/>
    <property type="match status" value="1"/>
</dbReference>
<feature type="signal peptide" evidence="6">
    <location>
        <begin position="1"/>
        <end position="20"/>
    </location>
</feature>
<feature type="active site" description="Charge relay system" evidence="5">
    <location>
        <position position="67"/>
    </location>
</feature>
<dbReference type="CDD" id="cd07483">
    <property type="entry name" value="Peptidases_S8_Subtilisin_Novo-like"/>
    <property type="match status" value="1"/>
</dbReference>
<dbReference type="InterPro" id="IPR023828">
    <property type="entry name" value="Peptidase_S8_Ser-AS"/>
</dbReference>
<keyword evidence="6" id="KW-0732">Signal</keyword>
<reference evidence="8 9" key="1">
    <citation type="submission" date="2019-11" db="EMBL/GenBank/DDBJ databases">
        <title>Pedobacter sp. HMF7647 Genome sequencing and assembly.</title>
        <authorList>
            <person name="Kang H."/>
            <person name="Kim H."/>
            <person name="Joh K."/>
        </authorList>
    </citation>
    <scope>NUCLEOTIDE SEQUENCE [LARGE SCALE GENOMIC DNA]</scope>
    <source>
        <strain evidence="8 9">HMF7647</strain>
    </source>
</reference>
<dbReference type="PANTHER" id="PTHR43399:SF4">
    <property type="entry name" value="CELL WALL-ASSOCIATED PROTEASE"/>
    <property type="match status" value="1"/>
</dbReference>
<dbReference type="Pfam" id="PF00082">
    <property type="entry name" value="Peptidase_S8"/>
    <property type="match status" value="1"/>
</dbReference>
<dbReference type="PROSITE" id="PS00137">
    <property type="entry name" value="SUBTILASE_HIS"/>
    <property type="match status" value="1"/>
</dbReference>
<dbReference type="InterPro" id="IPR036852">
    <property type="entry name" value="Peptidase_S8/S53_dom_sf"/>
</dbReference>
<evidence type="ECO:0000256" key="3">
    <source>
        <dbReference type="ARBA" id="ARBA00022801"/>
    </source>
</evidence>
<protein>
    <submittedName>
        <fullName evidence="8">S8 family serine peptidase</fullName>
    </submittedName>
</protein>
<feature type="active site" description="Charge relay system" evidence="5">
    <location>
        <position position="456"/>
    </location>
</feature>
<evidence type="ECO:0000259" key="7">
    <source>
        <dbReference type="Pfam" id="PF00082"/>
    </source>
</evidence>
<dbReference type="InterPro" id="IPR051048">
    <property type="entry name" value="Peptidase_S8/S53_subtilisin"/>
</dbReference>
<dbReference type="GO" id="GO:0006508">
    <property type="term" value="P:proteolysis"/>
    <property type="evidence" value="ECO:0007669"/>
    <property type="project" value="UniProtKB-KW"/>
</dbReference>
<dbReference type="Proteomes" id="UP000466586">
    <property type="component" value="Unassembled WGS sequence"/>
</dbReference>
<keyword evidence="2 5" id="KW-0645">Protease</keyword>
<dbReference type="AlphaFoldDB" id="A0A7K1YG92"/>
<dbReference type="InterPro" id="IPR000209">
    <property type="entry name" value="Peptidase_S8/S53_dom"/>
</dbReference>
<sequence>MFKNKLLLLAVALIPILSNAQTADKPKENWQNLDLASDGVFGISTEKAYQQLLKGKKSKPVIVAVIDGGTDTNHEDLKSAIWKNPTEKPNGKDDDNNGYADDFHGWDFLGSAKGTVHYDNLEIVRQVRTLQPRYASVLNTTPLTPEESKEFKLYKKFNSEYVNKLQESQMGLLNVTAIKRYINEILAKMGKQNPTPSDFDAYVPENDMQTKALKIIKSALKKDPDFQKLQEDLNDALTYYTEQVNYNLNIDFESRDTVGDNYADKSEKLYGNNNVKGPDALHGTHVAGIIAAARDNKVGIKGIANNAQIMVVRVVPNGDERDKDVANGIRYAVDNGAKILNMSFGKSYSPDKAVVDSAVRYAVSKGALIVHAAGNDGSDNDKVGNYPNRNYVDTAGIVMGTFKNWIEVGASSWKNDEDLVATFSNYGKKSVDVFAPGVKIKSTIADNKYKDEDGTSMASPVVAGLAALVWSYYPDLSASQVKDIILKSVVKVDHKVKIKVEGATKRVDLSDICVSGGVVNAYNALQIAGQQKPL</sequence>
<dbReference type="PRINTS" id="PR00723">
    <property type="entry name" value="SUBTILISIN"/>
</dbReference>
<accession>A0A7K1YG92</accession>
<keyword evidence="3 5" id="KW-0378">Hydrolase</keyword>
<dbReference type="InterPro" id="IPR015500">
    <property type="entry name" value="Peptidase_S8_subtilisin-rel"/>
</dbReference>
<dbReference type="InterPro" id="IPR022398">
    <property type="entry name" value="Peptidase_S8_His-AS"/>
</dbReference>
<dbReference type="PANTHER" id="PTHR43399">
    <property type="entry name" value="SUBTILISIN-RELATED"/>
    <property type="match status" value="1"/>
</dbReference>
<evidence type="ECO:0000313" key="9">
    <source>
        <dbReference type="Proteomes" id="UP000466586"/>
    </source>
</evidence>
<comment type="similarity">
    <text evidence="1 5">Belongs to the peptidase S8 family.</text>
</comment>
<dbReference type="Gene3D" id="3.40.50.200">
    <property type="entry name" value="Peptidase S8/S53 domain"/>
    <property type="match status" value="2"/>
</dbReference>
<evidence type="ECO:0000256" key="1">
    <source>
        <dbReference type="ARBA" id="ARBA00011073"/>
    </source>
</evidence>
<evidence type="ECO:0000256" key="5">
    <source>
        <dbReference type="PROSITE-ProRule" id="PRU01240"/>
    </source>
</evidence>
<organism evidence="8 9">
    <name type="scientific">Hufsiella arboris</name>
    <dbReference type="NCBI Taxonomy" id="2695275"/>
    <lineage>
        <taxon>Bacteria</taxon>
        <taxon>Pseudomonadati</taxon>
        <taxon>Bacteroidota</taxon>
        <taxon>Sphingobacteriia</taxon>
        <taxon>Sphingobacteriales</taxon>
        <taxon>Sphingobacteriaceae</taxon>
        <taxon>Hufsiella</taxon>
    </lineage>
</organism>
<feature type="chain" id="PRO_5029892162" evidence="6">
    <location>
        <begin position="21"/>
        <end position="534"/>
    </location>
</feature>
<dbReference type="InterPro" id="IPR034080">
    <property type="entry name" value="Protease_P7-like_dom"/>
</dbReference>
<evidence type="ECO:0000256" key="6">
    <source>
        <dbReference type="SAM" id="SignalP"/>
    </source>
</evidence>
<dbReference type="SUPFAM" id="SSF52743">
    <property type="entry name" value="Subtilisin-like"/>
    <property type="match status" value="1"/>
</dbReference>
<dbReference type="PROSITE" id="PS00138">
    <property type="entry name" value="SUBTILASE_SER"/>
    <property type="match status" value="1"/>
</dbReference>
<name>A0A7K1YG92_9SPHI</name>
<proteinExistence type="inferred from homology"/>
<gene>
    <name evidence="8" type="ORF">GS399_19705</name>
</gene>
<dbReference type="GO" id="GO:0004252">
    <property type="term" value="F:serine-type endopeptidase activity"/>
    <property type="evidence" value="ECO:0007669"/>
    <property type="project" value="UniProtKB-UniRule"/>
</dbReference>
<dbReference type="EMBL" id="WVHT01000014">
    <property type="protein sequence ID" value="MXV53198.1"/>
    <property type="molecule type" value="Genomic_DNA"/>
</dbReference>
<feature type="domain" description="Peptidase S8/S53" evidence="7">
    <location>
        <begin position="59"/>
        <end position="490"/>
    </location>
</feature>
<feature type="active site" description="Charge relay system" evidence="5">
    <location>
        <position position="282"/>
    </location>
</feature>
<dbReference type="RefSeq" id="WP_160846374.1">
    <property type="nucleotide sequence ID" value="NZ_WVHT01000014.1"/>
</dbReference>